<dbReference type="EMBL" id="VJMJ01000132">
    <property type="protein sequence ID" value="KAF0732450.1"/>
    <property type="molecule type" value="Genomic_DNA"/>
</dbReference>
<dbReference type="Proteomes" id="UP000481153">
    <property type="component" value="Unassembled WGS sequence"/>
</dbReference>
<evidence type="ECO:0000313" key="3">
    <source>
        <dbReference type="Proteomes" id="UP000481153"/>
    </source>
</evidence>
<proteinExistence type="predicted"/>
<dbReference type="VEuPathDB" id="FungiDB:AeMF1_012906"/>
<dbReference type="AlphaFoldDB" id="A0A6G0WXY1"/>
<comment type="caution">
    <text evidence="2">The sequence shown here is derived from an EMBL/GenBank/DDBJ whole genome shotgun (WGS) entry which is preliminary data.</text>
</comment>
<gene>
    <name evidence="2" type="ORF">Ae201684_010440</name>
</gene>
<keyword evidence="1" id="KW-0732">Signal</keyword>
<name>A0A6G0WXY1_9STRA</name>
<sequence length="183" mass="19889">MKLLGLALLFGLASTQQFMIDFNLPDVVHCSKTQYDEVKLTVSTSANLAPCAEDIGVSPDVLLNGKIPNEALAKVKGSDACEHLYVDIQVASAGKDCIELDAFQNITWTMATALVDMGALPKASTRCDKDELSELFMVVVYSPHLFSCLDDASLNLHFLFSFRGLSDLPPVEQLELVRSSSVC</sequence>
<evidence type="ECO:0000313" key="2">
    <source>
        <dbReference type="EMBL" id="KAF0732450.1"/>
    </source>
</evidence>
<evidence type="ECO:0000256" key="1">
    <source>
        <dbReference type="SAM" id="SignalP"/>
    </source>
</evidence>
<keyword evidence="3" id="KW-1185">Reference proteome</keyword>
<dbReference type="VEuPathDB" id="FungiDB:AeMF1_012905"/>
<feature type="signal peptide" evidence="1">
    <location>
        <begin position="1"/>
        <end position="15"/>
    </location>
</feature>
<organism evidence="2 3">
    <name type="scientific">Aphanomyces euteiches</name>
    <dbReference type="NCBI Taxonomy" id="100861"/>
    <lineage>
        <taxon>Eukaryota</taxon>
        <taxon>Sar</taxon>
        <taxon>Stramenopiles</taxon>
        <taxon>Oomycota</taxon>
        <taxon>Saprolegniomycetes</taxon>
        <taxon>Saprolegniales</taxon>
        <taxon>Verrucalvaceae</taxon>
        <taxon>Aphanomyces</taxon>
    </lineage>
</organism>
<protein>
    <submittedName>
        <fullName evidence="2">Uncharacterized protein</fullName>
    </submittedName>
</protein>
<reference evidence="2 3" key="1">
    <citation type="submission" date="2019-07" db="EMBL/GenBank/DDBJ databases">
        <title>Genomics analysis of Aphanomyces spp. identifies a new class of oomycete effector associated with host adaptation.</title>
        <authorList>
            <person name="Gaulin E."/>
        </authorList>
    </citation>
    <scope>NUCLEOTIDE SEQUENCE [LARGE SCALE GENOMIC DNA]</scope>
    <source>
        <strain evidence="2 3">ATCC 201684</strain>
    </source>
</reference>
<accession>A0A6G0WXY1</accession>
<feature type="chain" id="PRO_5026096007" evidence="1">
    <location>
        <begin position="16"/>
        <end position="183"/>
    </location>
</feature>